<dbReference type="EMBL" id="VWXT01000504">
    <property type="protein sequence ID" value="KAA6171633.1"/>
    <property type="molecule type" value="Genomic_DNA"/>
</dbReference>
<dbReference type="Proteomes" id="UP000323909">
    <property type="component" value="Unassembled WGS sequence"/>
</dbReference>
<protein>
    <submittedName>
        <fullName evidence="1">Uncharacterized protein</fullName>
    </submittedName>
</protein>
<dbReference type="RefSeq" id="WP_150053768.1">
    <property type="nucleotide sequence ID" value="NZ_VWXT01000504.1"/>
</dbReference>
<proteinExistence type="predicted"/>
<sequence length="196" mass="21491">MRYLKAIAQDRSGNGVADTILLHFYERSSNQPDDLVHEAVAVDMNADGVTDFQFAGDINGDGSSDIADKLLLKAFAGTFLKLHWFNKGESSQRVLVLMVAHYTPKGSPNAVELGFFDRLSPVRKPTLIFQAAGYDGDGNGVLESFTRTDVNKDGIANNADKELIRSMCNSFLAFKWYDGADANMSGRRQGTDQCVI</sequence>
<accession>A0A5M8EG50</accession>
<evidence type="ECO:0000313" key="1">
    <source>
        <dbReference type="EMBL" id="KAA6171633.1"/>
    </source>
</evidence>
<evidence type="ECO:0000313" key="2">
    <source>
        <dbReference type="Proteomes" id="UP000323909"/>
    </source>
</evidence>
<name>A0A5M8EG50_PSEVE</name>
<organism evidence="1 2">
    <name type="scientific">Pseudomonas veronii</name>
    <dbReference type="NCBI Taxonomy" id="76761"/>
    <lineage>
        <taxon>Bacteria</taxon>
        <taxon>Pseudomonadati</taxon>
        <taxon>Pseudomonadota</taxon>
        <taxon>Gammaproteobacteria</taxon>
        <taxon>Pseudomonadales</taxon>
        <taxon>Pseudomonadaceae</taxon>
        <taxon>Pseudomonas</taxon>
    </lineage>
</organism>
<comment type="caution">
    <text evidence="1">The sequence shown here is derived from an EMBL/GenBank/DDBJ whole genome shotgun (WGS) entry which is preliminary data.</text>
</comment>
<reference evidence="1 2" key="1">
    <citation type="submission" date="2019-09" db="EMBL/GenBank/DDBJ databases">
        <title>Genomic sequencing of 4 copper resistant soil isolates.</title>
        <authorList>
            <person name="Havryliuk O."/>
        </authorList>
    </citation>
    <scope>NUCLEOTIDE SEQUENCE [LARGE SCALE GENOMIC DNA]</scope>
    <source>
        <strain evidence="1 2">UKR4</strain>
    </source>
</reference>
<dbReference type="AlphaFoldDB" id="A0A5M8EG50"/>
<gene>
    <name evidence="1" type="ORF">F3K53_26150</name>
</gene>